<dbReference type="Proteomes" id="UP000071778">
    <property type="component" value="Chromosome"/>
</dbReference>
<name>A0A127QQC1_9BURK</name>
<keyword evidence="2" id="KW-1185">Reference proteome</keyword>
<organism evidence="1 2">
    <name type="scientific">Collimonas arenae</name>
    <dbReference type="NCBI Taxonomy" id="279058"/>
    <lineage>
        <taxon>Bacteria</taxon>
        <taxon>Pseudomonadati</taxon>
        <taxon>Pseudomonadota</taxon>
        <taxon>Betaproteobacteria</taxon>
        <taxon>Burkholderiales</taxon>
        <taxon>Oxalobacteraceae</taxon>
        <taxon>Collimonas</taxon>
    </lineage>
</organism>
<evidence type="ECO:0000313" key="2">
    <source>
        <dbReference type="Proteomes" id="UP000071778"/>
    </source>
</evidence>
<dbReference type="EMBL" id="CP013235">
    <property type="protein sequence ID" value="AMP12204.1"/>
    <property type="molecule type" value="Genomic_DNA"/>
</dbReference>
<protein>
    <submittedName>
        <fullName evidence="1">Uncharacterized protein</fullName>
    </submittedName>
</protein>
<dbReference type="AlphaFoldDB" id="A0A127QQC1"/>
<evidence type="ECO:0000313" key="1">
    <source>
        <dbReference type="EMBL" id="AMP12204.1"/>
    </source>
</evidence>
<reference evidence="1 2" key="1">
    <citation type="submission" date="2015-11" db="EMBL/GenBank/DDBJ databases">
        <title>Exploring the genomic traits of fungus-feeding bacterial genus Collimonas.</title>
        <authorList>
            <person name="Song C."/>
            <person name="Schmidt R."/>
            <person name="de Jager V."/>
            <person name="Krzyzanowska D."/>
            <person name="Jongedijk E."/>
            <person name="Cankar K."/>
            <person name="Beekwilder J."/>
            <person name="van Veen A."/>
            <person name="de Boer W."/>
            <person name="van Veen J.A."/>
            <person name="Garbeva P."/>
        </authorList>
    </citation>
    <scope>NUCLEOTIDE SEQUENCE [LARGE SCALE GENOMIC DNA]</scope>
    <source>
        <strain evidence="1 2">Ter282</strain>
    </source>
</reference>
<accession>A0A127QQC1</accession>
<gene>
    <name evidence="1" type="ORF">CAter282_4547</name>
</gene>
<sequence length="45" mass="5133">MKTLSFRKAICQPRLAAMIVTFNCSFLGRSAFSYAHFLVSARPFF</sequence>
<proteinExistence type="predicted"/>
<dbReference type="PATRIC" id="fig|279058.18.peg.4476"/>